<proteinExistence type="predicted"/>
<feature type="compositionally biased region" description="Acidic residues" evidence="1">
    <location>
        <begin position="19"/>
        <end position="33"/>
    </location>
</feature>
<organism evidence="2 3">
    <name type="scientific">Chironomus riparius</name>
    <dbReference type="NCBI Taxonomy" id="315576"/>
    <lineage>
        <taxon>Eukaryota</taxon>
        <taxon>Metazoa</taxon>
        <taxon>Ecdysozoa</taxon>
        <taxon>Arthropoda</taxon>
        <taxon>Hexapoda</taxon>
        <taxon>Insecta</taxon>
        <taxon>Pterygota</taxon>
        <taxon>Neoptera</taxon>
        <taxon>Endopterygota</taxon>
        <taxon>Diptera</taxon>
        <taxon>Nematocera</taxon>
        <taxon>Chironomoidea</taxon>
        <taxon>Chironomidae</taxon>
        <taxon>Chironominae</taxon>
        <taxon>Chironomus</taxon>
    </lineage>
</organism>
<keyword evidence="3" id="KW-1185">Reference proteome</keyword>
<dbReference type="OrthoDB" id="10062362at2759"/>
<accession>A0A9N9RUI6</accession>
<name>A0A9N9RUI6_9DIPT</name>
<dbReference type="Proteomes" id="UP001153620">
    <property type="component" value="Chromosome 2"/>
</dbReference>
<sequence>METHEEESNLTDYASSLDFDSDCDIDINDSSDDMESLYDSEDFEADEQTRPDLKNDLMSWYLKNDCISKNAMGSLLKILKPHLKNPHELPVDARTFLKTFDKVEMKKVSGGDTVYLGIERIINFFIRSKIQLPEELIFDINIDGVEVFVNPYTKRTMWPVLCVFRNIKGFEKMVFPISFYCGSQKPTTLDFLDTFINEYQLMDQNY</sequence>
<evidence type="ECO:0000313" key="2">
    <source>
        <dbReference type="EMBL" id="CAG9805183.1"/>
    </source>
</evidence>
<feature type="region of interest" description="Disordered" evidence="1">
    <location>
        <begin position="1"/>
        <end position="33"/>
    </location>
</feature>
<evidence type="ECO:0000313" key="3">
    <source>
        <dbReference type="Proteomes" id="UP001153620"/>
    </source>
</evidence>
<dbReference type="AlphaFoldDB" id="A0A9N9RUI6"/>
<gene>
    <name evidence="2" type="ORF">CHIRRI_LOCUS8060</name>
</gene>
<protein>
    <submittedName>
        <fullName evidence="2">Uncharacterized protein</fullName>
    </submittedName>
</protein>
<reference evidence="2" key="2">
    <citation type="submission" date="2022-10" db="EMBL/GenBank/DDBJ databases">
        <authorList>
            <consortium name="ENA_rothamsted_submissions"/>
            <consortium name="culmorum"/>
            <person name="King R."/>
        </authorList>
    </citation>
    <scope>NUCLEOTIDE SEQUENCE</scope>
</reference>
<dbReference type="EMBL" id="OU895878">
    <property type="protein sequence ID" value="CAG9805183.1"/>
    <property type="molecule type" value="Genomic_DNA"/>
</dbReference>
<reference evidence="2" key="1">
    <citation type="submission" date="2022-01" db="EMBL/GenBank/DDBJ databases">
        <authorList>
            <person name="King R."/>
        </authorList>
    </citation>
    <scope>NUCLEOTIDE SEQUENCE</scope>
</reference>
<evidence type="ECO:0000256" key="1">
    <source>
        <dbReference type="SAM" id="MobiDB-lite"/>
    </source>
</evidence>